<dbReference type="PANTHER" id="PTHR30213">
    <property type="entry name" value="INNER MEMBRANE PROTEIN YHJD"/>
    <property type="match status" value="1"/>
</dbReference>
<evidence type="ECO:0000313" key="7">
    <source>
        <dbReference type="EMBL" id="PYC84721.1"/>
    </source>
</evidence>
<evidence type="ECO:0000256" key="1">
    <source>
        <dbReference type="ARBA" id="ARBA00004651"/>
    </source>
</evidence>
<comment type="caution">
    <text evidence="7">The sequence shown here is derived from an EMBL/GenBank/DDBJ whole genome shotgun (WGS) entry which is preliminary data.</text>
</comment>
<keyword evidence="5 6" id="KW-0472">Membrane</keyword>
<dbReference type="Proteomes" id="UP000248039">
    <property type="component" value="Unassembled WGS sequence"/>
</dbReference>
<accession>A0A2V4NPE4</accession>
<feature type="transmembrane region" description="Helical" evidence="6">
    <location>
        <begin position="103"/>
        <end position="121"/>
    </location>
</feature>
<dbReference type="PANTHER" id="PTHR30213:SF0">
    <property type="entry name" value="UPF0761 MEMBRANE PROTEIN YIHY"/>
    <property type="match status" value="1"/>
</dbReference>
<evidence type="ECO:0000256" key="4">
    <source>
        <dbReference type="ARBA" id="ARBA00022989"/>
    </source>
</evidence>
<evidence type="ECO:0000256" key="3">
    <source>
        <dbReference type="ARBA" id="ARBA00022692"/>
    </source>
</evidence>
<reference evidence="7 8" key="1">
    <citation type="submission" date="2018-03" db="EMBL/GenBank/DDBJ databases">
        <title>Bioinformatic expansion and discovery of thiopeptide antibiotics.</title>
        <authorList>
            <person name="Schwalen C.J."/>
            <person name="Hudson G.A."/>
            <person name="Mitchell D.A."/>
        </authorList>
    </citation>
    <scope>NUCLEOTIDE SEQUENCE [LARGE SCALE GENOMIC DNA]</scope>
    <source>
        <strain evidence="7 8">ATCC 21389</strain>
    </source>
</reference>
<evidence type="ECO:0000256" key="5">
    <source>
        <dbReference type="ARBA" id="ARBA00023136"/>
    </source>
</evidence>
<feature type="transmembrane region" description="Helical" evidence="6">
    <location>
        <begin position="200"/>
        <end position="224"/>
    </location>
</feature>
<proteinExistence type="predicted"/>
<keyword evidence="4 6" id="KW-1133">Transmembrane helix</keyword>
<feature type="transmembrane region" description="Helical" evidence="6">
    <location>
        <begin position="39"/>
        <end position="61"/>
    </location>
</feature>
<keyword evidence="8" id="KW-1185">Reference proteome</keyword>
<organism evidence="7 8">
    <name type="scientific">Streptomyces tateyamensis</name>
    <dbReference type="NCBI Taxonomy" id="565073"/>
    <lineage>
        <taxon>Bacteria</taxon>
        <taxon>Bacillati</taxon>
        <taxon>Actinomycetota</taxon>
        <taxon>Actinomycetes</taxon>
        <taxon>Kitasatosporales</taxon>
        <taxon>Streptomycetaceae</taxon>
        <taxon>Streptomyces</taxon>
    </lineage>
</organism>
<evidence type="ECO:0000256" key="2">
    <source>
        <dbReference type="ARBA" id="ARBA00022475"/>
    </source>
</evidence>
<feature type="transmembrane region" description="Helical" evidence="6">
    <location>
        <begin position="142"/>
        <end position="163"/>
    </location>
</feature>
<evidence type="ECO:0000256" key="6">
    <source>
        <dbReference type="SAM" id="Phobius"/>
    </source>
</evidence>
<sequence>MSVQSGPKRAVRILTFWLRPAFAFRAVSRFQQVTGLERSMALASSALTTLIPLAVLVATVLTSFGRQDLAERIVRRYGLSGGGADAVRQLFSFVHGPDATLDVLGSLFLLISALSFARAAQRLFERVWELPALSVRNTVNDLRWLLVLVLYAMAAGWLHVVLGRGRFDLAAAACQGPLTAVFLAWSGWTLSAKRTPWRGLVPFAVLGAVLIAAYSVGAAVYLPGLFSSYASRYGPVGAVFAMITALFGTMLALVWSAAFGREVTDELERIRRGERPPADEVRREWDNVIAQLRERWLTARAELARRRESARRRRR</sequence>
<dbReference type="EMBL" id="PYBW01000024">
    <property type="protein sequence ID" value="PYC84721.1"/>
    <property type="molecule type" value="Genomic_DNA"/>
</dbReference>
<dbReference type="RefSeq" id="WP_110666998.1">
    <property type="nucleotide sequence ID" value="NZ_PYBW01000024.1"/>
</dbReference>
<evidence type="ECO:0000313" key="8">
    <source>
        <dbReference type="Proteomes" id="UP000248039"/>
    </source>
</evidence>
<feature type="transmembrane region" description="Helical" evidence="6">
    <location>
        <begin position="236"/>
        <end position="259"/>
    </location>
</feature>
<gene>
    <name evidence="7" type="ORF">C7C46_07360</name>
</gene>
<feature type="transmembrane region" description="Helical" evidence="6">
    <location>
        <begin position="169"/>
        <end position="188"/>
    </location>
</feature>
<keyword evidence="3 6" id="KW-0812">Transmembrane</keyword>
<dbReference type="AlphaFoldDB" id="A0A2V4NPE4"/>
<dbReference type="Pfam" id="PF03631">
    <property type="entry name" value="Virul_fac_BrkB"/>
    <property type="match status" value="1"/>
</dbReference>
<dbReference type="GO" id="GO:0005886">
    <property type="term" value="C:plasma membrane"/>
    <property type="evidence" value="ECO:0007669"/>
    <property type="project" value="UniProtKB-SubCell"/>
</dbReference>
<dbReference type="OrthoDB" id="3850998at2"/>
<protein>
    <submittedName>
        <fullName evidence="7">Uncharacterized protein</fullName>
    </submittedName>
</protein>
<keyword evidence="2" id="KW-1003">Cell membrane</keyword>
<dbReference type="InterPro" id="IPR017039">
    <property type="entry name" value="Virul_fac_BrkB"/>
</dbReference>
<comment type="subcellular location">
    <subcellularLocation>
        <location evidence="1">Cell membrane</location>
        <topology evidence="1">Multi-pass membrane protein</topology>
    </subcellularLocation>
</comment>
<name>A0A2V4NPE4_9ACTN</name>